<gene>
    <name evidence="2" type="ORF">PCOR1329_LOCUS28274</name>
</gene>
<feature type="transmembrane region" description="Helical" evidence="1">
    <location>
        <begin position="174"/>
        <end position="200"/>
    </location>
</feature>
<proteinExistence type="predicted"/>
<keyword evidence="1" id="KW-0472">Membrane</keyword>
<sequence>MSAYYGENANYQIPQEPPPSVMYAMQSGRTTGAARLVWAEIQRLTDEGVTIPSKGDAASNKLEYLTTQMKVYDSIIAIFSTRDFLISSMAAKMDDAQVVVSDNYYQEMTQTLQVMENGFRRVVGLPESWYVNQYKKAMEFVMRHRIKIAGLGFAVAGGAAGACQLVYVQYKMCVFAGLTGACASASVIAGGILAAVVYLIGTLVVNALLSGGVEDAATAAEKEKRNALNRMVKELKGMSPAETLQQLKQLRIACNEIFCRPACEPDERCLICSMEFETDPEAPGEEPVRAIRCTGRHFMHERCRAEWVGESGRMECPTCGV</sequence>
<evidence type="ECO:0000313" key="2">
    <source>
        <dbReference type="EMBL" id="CAK0829279.1"/>
    </source>
</evidence>
<organism evidence="2 3">
    <name type="scientific">Prorocentrum cordatum</name>
    <dbReference type="NCBI Taxonomy" id="2364126"/>
    <lineage>
        <taxon>Eukaryota</taxon>
        <taxon>Sar</taxon>
        <taxon>Alveolata</taxon>
        <taxon>Dinophyceae</taxon>
        <taxon>Prorocentrales</taxon>
        <taxon>Prorocentraceae</taxon>
        <taxon>Prorocentrum</taxon>
    </lineage>
</organism>
<dbReference type="Gene3D" id="3.30.40.10">
    <property type="entry name" value="Zinc/RING finger domain, C3HC4 (zinc finger)"/>
    <property type="match status" value="1"/>
</dbReference>
<dbReference type="EMBL" id="CAUYUJ010010402">
    <property type="protein sequence ID" value="CAK0829279.1"/>
    <property type="molecule type" value="Genomic_DNA"/>
</dbReference>
<evidence type="ECO:0000256" key="1">
    <source>
        <dbReference type="SAM" id="Phobius"/>
    </source>
</evidence>
<name>A0ABN9SFK5_9DINO</name>
<keyword evidence="1" id="KW-0812">Transmembrane</keyword>
<evidence type="ECO:0000313" key="3">
    <source>
        <dbReference type="Proteomes" id="UP001189429"/>
    </source>
</evidence>
<dbReference type="Proteomes" id="UP001189429">
    <property type="component" value="Unassembled WGS sequence"/>
</dbReference>
<comment type="caution">
    <text evidence="2">The sequence shown here is derived from an EMBL/GenBank/DDBJ whole genome shotgun (WGS) entry which is preliminary data.</text>
</comment>
<feature type="transmembrane region" description="Helical" evidence="1">
    <location>
        <begin position="148"/>
        <end position="168"/>
    </location>
</feature>
<keyword evidence="3" id="KW-1185">Reference proteome</keyword>
<dbReference type="InterPro" id="IPR013083">
    <property type="entry name" value="Znf_RING/FYVE/PHD"/>
</dbReference>
<evidence type="ECO:0008006" key="4">
    <source>
        <dbReference type="Google" id="ProtNLM"/>
    </source>
</evidence>
<keyword evidence="1" id="KW-1133">Transmembrane helix</keyword>
<protein>
    <recommendedName>
        <fullName evidence="4">RING-type domain-containing protein</fullName>
    </recommendedName>
</protein>
<accession>A0ABN9SFK5</accession>
<reference evidence="2" key="1">
    <citation type="submission" date="2023-10" db="EMBL/GenBank/DDBJ databases">
        <authorList>
            <person name="Chen Y."/>
            <person name="Shah S."/>
            <person name="Dougan E. K."/>
            <person name="Thang M."/>
            <person name="Chan C."/>
        </authorList>
    </citation>
    <scope>NUCLEOTIDE SEQUENCE [LARGE SCALE GENOMIC DNA]</scope>
</reference>